<organism evidence="8">
    <name type="scientific">Arabidopsis thaliana</name>
    <name type="common">Mouse-ear cress</name>
    <dbReference type="NCBI Taxonomy" id="3702"/>
    <lineage>
        <taxon>Eukaryota</taxon>
        <taxon>Viridiplantae</taxon>
        <taxon>Streptophyta</taxon>
        <taxon>Embryophyta</taxon>
        <taxon>Tracheophyta</taxon>
        <taxon>Spermatophyta</taxon>
        <taxon>Magnoliopsida</taxon>
        <taxon>eudicotyledons</taxon>
        <taxon>Gunneridae</taxon>
        <taxon>Pentapetalae</taxon>
        <taxon>rosids</taxon>
        <taxon>malvids</taxon>
        <taxon>Brassicales</taxon>
        <taxon>Brassicaceae</taxon>
        <taxon>Camelineae</taxon>
        <taxon>Arabidopsis</taxon>
    </lineage>
</organism>
<evidence type="ECO:0000256" key="6">
    <source>
        <dbReference type="SAM" id="Phobius"/>
    </source>
</evidence>
<dbReference type="InterPro" id="IPR010666">
    <property type="entry name" value="Znf_GRF"/>
</dbReference>
<dbReference type="PANTHER" id="PTHR33248">
    <property type="entry name" value="ZINC ION-BINDING PROTEIN"/>
    <property type="match status" value="1"/>
</dbReference>
<keyword evidence="1" id="KW-0479">Metal-binding</keyword>
<dbReference type="ExpressionAtlas" id="Q9LN75">
    <property type="expression patterns" value="baseline and differential"/>
</dbReference>
<feature type="transmembrane region" description="Helical" evidence="6">
    <location>
        <begin position="122"/>
        <end position="144"/>
    </location>
</feature>
<evidence type="ECO:0000256" key="4">
    <source>
        <dbReference type="PROSITE-ProRule" id="PRU01343"/>
    </source>
</evidence>
<evidence type="ECO:0000313" key="8">
    <source>
        <dbReference type="EMBL" id="AAF88091.1"/>
    </source>
</evidence>
<keyword evidence="2 4" id="KW-0863">Zinc-finger</keyword>
<sequence length="156" mass="17572">MSCKSGNSYPSILDGGCWGRGLASKCHCGLEVVIYTSASKSNPGRPFFRCPTKQDDHLFKWVEYGVYEEVVEALPKISSIDSEIMKAKCEVAIEIEQLKTMIKEVKEEAMCSEREIKNWKRMIKCCLVCLGFIVIVIVVGMIMFGNTKEQKLVLGY</sequence>
<dbReference type="AlphaFoldDB" id="Q9LN75"/>
<accession>Q9LN75</accession>
<reference evidence="8" key="3">
    <citation type="submission" date="2000-07" db="EMBL/GenBank/DDBJ databases">
        <authorList>
            <person name="Cheuk R."/>
            <person name="Shinn P."/>
            <person name="Brooks S."/>
            <person name="Buehler E."/>
            <person name="Chao Q."/>
            <person name="Johnson-Hopson C."/>
            <person name="Khan S."/>
            <person name="Kim C."/>
            <person name="Altafi H."/>
            <person name="Bei B."/>
            <person name="Chin C."/>
            <person name="Chiou J."/>
            <person name="Choi E."/>
            <person name="Conn L."/>
            <person name="Conway A."/>
            <person name="Gonzalez A."/>
            <person name="Hansen N."/>
            <person name="Howing B."/>
            <person name="Koo T."/>
            <person name="Lam B."/>
            <person name="Lee J."/>
            <person name="Lenz C."/>
            <person name="Li J."/>
            <person name="Liu A."/>
            <person name="Liu J."/>
            <person name="Liu S."/>
            <person name="Mukharsky N."/>
            <person name="Nguyen M."/>
            <person name="Palm C."/>
            <person name="Pham P."/>
            <person name="Sakano H."/>
            <person name="Schwartz J."/>
            <person name="Southwick A."/>
            <person name="Thaveri A."/>
            <person name="Toriumi M."/>
            <person name="Vaysberg M."/>
            <person name="Yu G."/>
            <person name="Davis R."/>
            <person name="Federspiel N."/>
            <person name="Theologis A."/>
            <person name="Ecker J."/>
        </authorList>
    </citation>
    <scope>NUCLEOTIDE SEQUENCE</scope>
</reference>
<feature type="coiled-coil region" evidence="5">
    <location>
        <begin position="95"/>
        <end position="122"/>
    </location>
</feature>
<proteinExistence type="predicted"/>
<feature type="domain" description="GRF-type" evidence="7">
    <location>
        <begin position="26"/>
        <end position="65"/>
    </location>
</feature>
<keyword evidence="3" id="KW-0862">Zinc</keyword>
<evidence type="ECO:0000256" key="5">
    <source>
        <dbReference type="SAM" id="Coils"/>
    </source>
</evidence>
<reference evidence="8" key="2">
    <citation type="submission" date="2000-07" db="EMBL/GenBank/DDBJ databases">
        <title>Genomic sequence for Arabidopsis thaliana BAC T12C24 from chromosome I.</title>
        <authorList>
            <person name="Chao Q."/>
            <person name="Brooks S."/>
            <person name="Buehler E."/>
            <person name="Johnson-Hopson C."/>
            <person name="Khan S."/>
            <person name="Kim C."/>
            <person name="Shinn P."/>
            <person name="Altafi H."/>
            <person name="Bei Q."/>
            <person name="Chin C."/>
            <person name="Chiou J."/>
            <person name="Choi E."/>
            <person name="Conn L."/>
            <person name="Conway A."/>
            <person name="Gonzales A."/>
            <person name="Hansen N."/>
            <person name="Howng B."/>
            <person name="Koo T."/>
            <person name="Lam B."/>
            <person name="Lee J."/>
            <person name="Lenz C."/>
            <person name="Li J."/>
            <person name="Liu A."/>
            <person name="Liu K."/>
            <person name="Liu S."/>
            <person name="Mukharsky N."/>
            <person name="Nguyen M."/>
            <person name="Palm C."/>
            <person name="Pham P."/>
            <person name="Sakano H."/>
            <person name="Schwartz J."/>
            <person name="Southwick A."/>
            <person name="Thaveri A."/>
            <person name="Toriumi M."/>
            <person name="Vaysberg M."/>
            <person name="Yu G."/>
            <person name="Federspiel N.A."/>
            <person name="Theologis A."/>
            <person name="Ecker J.R."/>
        </authorList>
    </citation>
    <scope>NUCLEOTIDE SEQUENCE</scope>
</reference>
<keyword evidence="6" id="KW-0812">Transmembrane</keyword>
<evidence type="ECO:0000256" key="2">
    <source>
        <dbReference type="ARBA" id="ARBA00022771"/>
    </source>
</evidence>
<reference key="1">
    <citation type="journal article" date="2000" name="Nature">
        <title>Sequence and analysis of chromosome 1 of the plant Arabidopsis thaliana.</title>
        <authorList>
            <person name="Theologis A."/>
            <person name="Ecker J.R."/>
            <person name="Palm C.J."/>
            <person name="Federspiel N.A."/>
            <person name="Kaul S."/>
            <person name="White O."/>
            <person name="Alonso J."/>
            <person name="Altafi H."/>
            <person name="Araujo R."/>
            <person name="Bowman C.L."/>
            <person name="Brooks S.Y."/>
            <person name="Buehler E."/>
            <person name="Chan A."/>
            <person name="Chao Q."/>
            <person name="Chen H."/>
            <person name="Cheuk R.F."/>
            <person name="Chin C.W."/>
            <person name="Chung M.K."/>
            <person name="Conn L."/>
            <person name="Conway A.B."/>
            <person name="Conway A.R."/>
            <person name="Creasy T.H."/>
            <person name="Dewar K."/>
            <person name="Dunn P."/>
            <person name="Etgu P."/>
            <person name="Feldblyum T.V."/>
            <person name="Feng J."/>
            <person name="Fong B."/>
            <person name="Fujii C.Y."/>
            <person name="Gill J.E."/>
            <person name="Goldsmith A.D."/>
            <person name="Haas B."/>
            <person name="Hansen N.F."/>
            <person name="Hughes B."/>
            <person name="Huizar L."/>
            <person name="Hunter J.L."/>
            <person name="Jenkins J."/>
            <person name="Johnson-Hopson C."/>
            <person name="Khan S."/>
            <person name="Khaykin E."/>
            <person name="Kim C.J."/>
            <person name="Koo H.L."/>
            <person name="Kremenetskaia I."/>
            <person name="Kurtz D.B."/>
            <person name="Kwan A."/>
            <person name="Lam B."/>
            <person name="Langin-Hooper S."/>
            <person name="Lee A."/>
            <person name="Lee J.M."/>
            <person name="Lenz C.A."/>
            <person name="Li J.H."/>
            <person name="Li Y."/>
            <person name="Lin X."/>
            <person name="Liu S.X."/>
            <person name="Liu Z.A."/>
            <person name="Luros J.S."/>
            <person name="Maiti R."/>
            <person name="Marziali A."/>
            <person name="Militscher J."/>
            <person name="Miranda M."/>
            <person name="Nguyen M."/>
            <person name="Nierman W.C."/>
            <person name="Osborne B.I."/>
            <person name="Pai G."/>
            <person name="Peterson J."/>
            <person name="Pham P.K."/>
            <person name="Rizzo M."/>
            <person name="Rooney T."/>
            <person name="Rowley D."/>
            <person name="Sakano H."/>
            <person name="Salzberg S.L."/>
            <person name="Schwartz J.R."/>
            <person name="Shinn P."/>
            <person name="Southwick A.M."/>
            <person name="Sun H."/>
            <person name="Tallon L.J."/>
            <person name="Tambunga G."/>
            <person name="Toriumi M.J."/>
            <person name="Town C.D."/>
            <person name="Utterback T."/>
            <person name="Van Aken S."/>
            <person name="Vaysberg M."/>
            <person name="Vysotskaia V.S."/>
            <person name="Walker M."/>
            <person name="Wu D."/>
            <person name="Yu G."/>
            <person name="Fraser C.M."/>
            <person name="Venter J.C."/>
            <person name="Davis R.W."/>
        </authorList>
    </citation>
    <scope>NUCLEOTIDE SEQUENCE [LARGE SCALE GENOMIC DNA]</scope>
    <source>
        <strain>cv. Columbia</strain>
    </source>
</reference>
<dbReference type="PROSITE" id="PS51999">
    <property type="entry name" value="ZF_GRF"/>
    <property type="match status" value="1"/>
</dbReference>
<keyword evidence="5" id="KW-0175">Coiled coil</keyword>
<name>Q9LN75_ARATH</name>
<keyword evidence="6" id="KW-0472">Membrane</keyword>
<dbReference type="Pfam" id="PF06839">
    <property type="entry name" value="Zn_ribbon_GRF"/>
    <property type="match status" value="1"/>
</dbReference>
<keyword evidence="6" id="KW-1133">Transmembrane helix</keyword>
<evidence type="ECO:0000259" key="7">
    <source>
        <dbReference type="PROSITE" id="PS51999"/>
    </source>
</evidence>
<reference evidence="8" key="4">
    <citation type="submission" date="2001-01" db="EMBL/GenBank/DDBJ databases">
        <authorList>
            <person name="Shinn P."/>
            <person name="Brooks S."/>
            <person name="Buehler E."/>
            <person name="Chao Q."/>
            <person name="Johnson-Hopson C."/>
            <person name="Khan S."/>
            <person name="Kim C."/>
            <person name="Altafi H."/>
            <person name="Bei B."/>
            <person name="Chin C."/>
            <person name="Chiou J."/>
            <person name="Choi E."/>
            <person name="Conn L."/>
            <person name="Conway A."/>
            <person name="Gonzalez A."/>
            <person name="Hansen N."/>
            <person name="Howing B."/>
            <person name="Koo T."/>
            <person name="Lam B."/>
            <person name="Lee J."/>
            <person name="Lenz C."/>
            <person name="Li J."/>
            <person name="Liu A."/>
            <person name="Liu J."/>
            <person name="Liu S."/>
            <person name="Mukharsky N."/>
            <person name="Nguyen M."/>
            <person name="Palm C."/>
            <person name="Pham P."/>
            <person name="Sakano H."/>
            <person name="Schwartz J."/>
            <person name="Southwick A."/>
            <person name="Thaveri A."/>
            <person name="Toriumi M."/>
            <person name="Vaysberg M."/>
            <person name="Yu G."/>
            <person name="Davis R."/>
            <person name="Federspiel N."/>
            <person name="Theologis A."/>
            <person name="Ecker J."/>
        </authorList>
    </citation>
    <scope>NUCLEOTIDE SEQUENCE</scope>
</reference>
<evidence type="ECO:0000256" key="3">
    <source>
        <dbReference type="ARBA" id="ARBA00022833"/>
    </source>
</evidence>
<evidence type="ECO:0000256" key="1">
    <source>
        <dbReference type="ARBA" id="ARBA00022723"/>
    </source>
</evidence>
<protein>
    <submittedName>
        <fullName evidence="8">T12C24.25</fullName>
    </submittedName>
</protein>
<dbReference type="GO" id="GO:0008270">
    <property type="term" value="F:zinc ion binding"/>
    <property type="evidence" value="ECO:0007669"/>
    <property type="project" value="UniProtKB-KW"/>
</dbReference>
<dbReference type="EMBL" id="AC025417">
    <property type="protein sequence ID" value="AAF88091.1"/>
    <property type="molecule type" value="Genomic_DNA"/>
</dbReference>